<dbReference type="EMBL" id="AAACVH010000133">
    <property type="protein sequence ID" value="EAA8668806.1"/>
    <property type="molecule type" value="Genomic_DNA"/>
</dbReference>
<dbReference type="GO" id="GO:0032259">
    <property type="term" value="P:methylation"/>
    <property type="evidence" value="ECO:0007669"/>
    <property type="project" value="UniProtKB-KW"/>
</dbReference>
<sequence length="430" mass="50359">MKQTFKIIDYTERYKSIMQFNKNKNIPIHRWYPFVEGYSKEFIQGILDELDYTPECVLEPFSGSGTTPVEMQDKGIKCISFEVSPFMHLLSTVKLRRDYNDNDFLNFVYEIESSLNEPKRNIRKIEPLPFGDTVVKNDKVKKWNFNDPVMNALLDIKNAISRVDDKKYQQLFNIALASILLDVSNVFRNGKCLSYKKDWLNKVKFKRKDVHKLFIDKLKTIFNEDIKNLTEVKANINNYELCYKGDVRENITKVSDESIDLIITSPPYLNSRDYTDIYMLELKMLGLMNSYDELRALRKQTIRSHVQVKYANLELLEIKKLEEVVQKIEENAGELWNNGLINMIKGYFIDMDYLFSQFKRIMKSGKMAYVNVANSAYYGVEILVDEIICEIAEKHGFSTIEIRKARDLKTSSQQSKQIKSLRESVIVLKS</sequence>
<keyword evidence="6" id="KW-0680">Restriction system</keyword>
<protein>
    <recommendedName>
        <fullName evidence="2">site-specific DNA-methyltransferase (cytosine-N(4)-specific)</fullName>
        <ecNumber evidence="2">2.1.1.113</ecNumber>
    </recommendedName>
</protein>
<evidence type="ECO:0000313" key="9">
    <source>
        <dbReference type="EMBL" id="EAA8668806.1"/>
    </source>
</evidence>
<dbReference type="InterPro" id="IPR017985">
    <property type="entry name" value="MeTrfase_CN4_CS"/>
</dbReference>
<evidence type="ECO:0000256" key="4">
    <source>
        <dbReference type="ARBA" id="ARBA00022679"/>
    </source>
</evidence>
<organism evidence="9">
    <name type="scientific">Salmonella enterica</name>
    <name type="common">Salmonella choleraesuis</name>
    <dbReference type="NCBI Taxonomy" id="28901"/>
    <lineage>
        <taxon>Bacteria</taxon>
        <taxon>Pseudomonadati</taxon>
        <taxon>Pseudomonadota</taxon>
        <taxon>Gammaproteobacteria</taxon>
        <taxon>Enterobacterales</taxon>
        <taxon>Enterobacteriaceae</taxon>
        <taxon>Salmonella</taxon>
    </lineage>
</organism>
<dbReference type="InterPro" id="IPR029063">
    <property type="entry name" value="SAM-dependent_MTases_sf"/>
</dbReference>
<evidence type="ECO:0000256" key="8">
    <source>
        <dbReference type="SAM" id="Coils"/>
    </source>
</evidence>
<dbReference type="GO" id="GO:0015667">
    <property type="term" value="F:site-specific DNA-methyltransferase (cytosine-N4-specific) activity"/>
    <property type="evidence" value="ECO:0007669"/>
    <property type="project" value="UniProtKB-EC"/>
</dbReference>
<keyword evidence="4" id="KW-0808">Transferase</keyword>
<dbReference type="GO" id="GO:0009307">
    <property type="term" value="P:DNA restriction-modification system"/>
    <property type="evidence" value="ECO:0007669"/>
    <property type="project" value="UniProtKB-KW"/>
</dbReference>
<evidence type="ECO:0000256" key="7">
    <source>
        <dbReference type="ARBA" id="ARBA00049120"/>
    </source>
</evidence>
<keyword evidence="3 9" id="KW-0489">Methyltransferase</keyword>
<accession>A0A7U7L9M1</accession>
<comment type="similarity">
    <text evidence="1">Belongs to the N(4)/N(6)-methyltransferase family. N(4) subfamily.</text>
</comment>
<dbReference type="SUPFAM" id="SSF53335">
    <property type="entry name" value="S-adenosyl-L-methionine-dependent methyltransferases"/>
    <property type="match status" value="2"/>
</dbReference>
<dbReference type="EC" id="2.1.1.113" evidence="2"/>
<evidence type="ECO:0000256" key="2">
    <source>
        <dbReference type="ARBA" id="ARBA00012185"/>
    </source>
</evidence>
<name>A0A7U7L9M1_SALER</name>
<evidence type="ECO:0000256" key="6">
    <source>
        <dbReference type="ARBA" id="ARBA00022747"/>
    </source>
</evidence>
<evidence type="ECO:0000256" key="1">
    <source>
        <dbReference type="ARBA" id="ARBA00010203"/>
    </source>
</evidence>
<dbReference type="Gene3D" id="3.40.50.150">
    <property type="entry name" value="Vaccinia Virus protein VP39"/>
    <property type="match status" value="2"/>
</dbReference>
<keyword evidence="5" id="KW-0949">S-adenosyl-L-methionine</keyword>
<dbReference type="Proteomes" id="UP000839834">
    <property type="component" value="Unassembled WGS sequence"/>
</dbReference>
<evidence type="ECO:0000256" key="5">
    <source>
        <dbReference type="ARBA" id="ARBA00022691"/>
    </source>
</evidence>
<dbReference type="AlphaFoldDB" id="A0A7U7L9M1"/>
<feature type="coiled-coil region" evidence="8">
    <location>
        <begin position="311"/>
        <end position="338"/>
    </location>
</feature>
<reference evidence="9" key="1">
    <citation type="submission" date="2018-08" db="EMBL/GenBank/DDBJ databases">
        <authorList>
            <consortium name="GenomeTrakr network: Whole genome sequencing for foodborne pathogen traceback"/>
        </authorList>
    </citation>
    <scope>NUCLEOTIDE SEQUENCE [LARGE SCALE GENOMIC DNA]</scope>
    <source>
        <strain evidence="9">FLUFL-367</strain>
    </source>
</reference>
<dbReference type="PROSITE" id="PS00093">
    <property type="entry name" value="N4_MTASE"/>
    <property type="match status" value="1"/>
</dbReference>
<evidence type="ECO:0000256" key="3">
    <source>
        <dbReference type="ARBA" id="ARBA00022603"/>
    </source>
</evidence>
<dbReference type="GO" id="GO:0003677">
    <property type="term" value="F:DNA binding"/>
    <property type="evidence" value="ECO:0007669"/>
    <property type="project" value="InterPro"/>
</dbReference>
<gene>
    <name evidence="9" type="ORF">NL99_28855</name>
</gene>
<proteinExistence type="inferred from homology"/>
<comment type="caution">
    <text evidence="9">The sequence shown here is derived from an EMBL/GenBank/DDBJ whole genome shotgun (WGS) entry which is preliminary data.</text>
</comment>
<comment type="catalytic activity">
    <reaction evidence="7">
        <text>a 2'-deoxycytidine in DNA + S-adenosyl-L-methionine = an N(4)-methyl-2'-deoxycytidine in DNA + S-adenosyl-L-homocysteine + H(+)</text>
        <dbReference type="Rhea" id="RHEA:16857"/>
        <dbReference type="Rhea" id="RHEA-COMP:11369"/>
        <dbReference type="Rhea" id="RHEA-COMP:13674"/>
        <dbReference type="ChEBI" id="CHEBI:15378"/>
        <dbReference type="ChEBI" id="CHEBI:57856"/>
        <dbReference type="ChEBI" id="CHEBI:59789"/>
        <dbReference type="ChEBI" id="CHEBI:85452"/>
        <dbReference type="ChEBI" id="CHEBI:137933"/>
        <dbReference type="EC" id="2.1.1.113"/>
    </reaction>
</comment>
<keyword evidence="8" id="KW-0175">Coiled coil</keyword>